<sequence>MLIGVPQETATGETRVALTPETAKKLAALGHTVRVQSGAGIAASVTDAAYTAAGAEIVDAAGAFGC</sequence>
<reference evidence="2 3" key="1">
    <citation type="submission" date="2023-07" db="EMBL/GenBank/DDBJ databases">
        <title>Sorghum-associated microbial communities from plants grown in Nebraska, USA.</title>
        <authorList>
            <person name="Schachtman D."/>
        </authorList>
    </citation>
    <scope>NUCLEOTIDE SEQUENCE [LARGE SCALE GENOMIC DNA]</scope>
    <source>
        <strain evidence="2 3">BE313</strain>
    </source>
</reference>
<evidence type="ECO:0000259" key="1">
    <source>
        <dbReference type="SMART" id="SM01003"/>
    </source>
</evidence>
<name>A0ABU2CAT5_9BURK</name>
<dbReference type="Pfam" id="PF05222">
    <property type="entry name" value="AlaDh_PNT_N"/>
    <property type="match status" value="1"/>
</dbReference>
<gene>
    <name evidence="2" type="ORF">J2X19_003115</name>
</gene>
<accession>A0ABU2CAT5</accession>
<dbReference type="InterPro" id="IPR007886">
    <property type="entry name" value="AlaDH/PNT_N"/>
</dbReference>
<dbReference type="PANTHER" id="PTHR42795:SF1">
    <property type="entry name" value="ALANINE DEHYDROGENASE"/>
    <property type="match status" value="1"/>
</dbReference>
<protein>
    <submittedName>
        <fullName evidence="2">NAD/NADP transhydrogenase alpha subunit</fullName>
    </submittedName>
</protein>
<proteinExistence type="predicted"/>
<dbReference type="Gene3D" id="3.40.50.720">
    <property type="entry name" value="NAD(P)-binding Rossmann-like Domain"/>
    <property type="match status" value="1"/>
</dbReference>
<organism evidence="2 3">
    <name type="scientific">Rhodoferax ferrireducens</name>
    <dbReference type="NCBI Taxonomy" id="192843"/>
    <lineage>
        <taxon>Bacteria</taxon>
        <taxon>Pseudomonadati</taxon>
        <taxon>Pseudomonadota</taxon>
        <taxon>Betaproteobacteria</taxon>
        <taxon>Burkholderiales</taxon>
        <taxon>Comamonadaceae</taxon>
        <taxon>Rhodoferax</taxon>
    </lineage>
</organism>
<evidence type="ECO:0000313" key="3">
    <source>
        <dbReference type="Proteomes" id="UP001180487"/>
    </source>
</evidence>
<keyword evidence="3" id="KW-1185">Reference proteome</keyword>
<dbReference type="SUPFAM" id="SSF52283">
    <property type="entry name" value="Formate/glycerate dehydrogenase catalytic domain-like"/>
    <property type="match status" value="1"/>
</dbReference>
<dbReference type="PANTHER" id="PTHR42795">
    <property type="entry name" value="ALANINE DEHYDROGENASE"/>
    <property type="match status" value="1"/>
</dbReference>
<dbReference type="Proteomes" id="UP001180487">
    <property type="component" value="Unassembled WGS sequence"/>
</dbReference>
<feature type="non-terminal residue" evidence="2">
    <location>
        <position position="66"/>
    </location>
</feature>
<dbReference type="EMBL" id="JAVDXT010000003">
    <property type="protein sequence ID" value="MDR7378421.1"/>
    <property type="molecule type" value="Genomic_DNA"/>
</dbReference>
<feature type="domain" description="Alanine dehydrogenase/pyridine nucleotide transhydrogenase N-terminal" evidence="1">
    <location>
        <begin position="4"/>
        <end position="66"/>
    </location>
</feature>
<dbReference type="SMART" id="SM01003">
    <property type="entry name" value="AlaDh_PNT_N"/>
    <property type="match status" value="1"/>
</dbReference>
<evidence type="ECO:0000313" key="2">
    <source>
        <dbReference type="EMBL" id="MDR7378421.1"/>
    </source>
</evidence>
<comment type="caution">
    <text evidence="2">The sequence shown here is derived from an EMBL/GenBank/DDBJ whole genome shotgun (WGS) entry which is preliminary data.</text>
</comment>